<dbReference type="Pfam" id="PF07690">
    <property type="entry name" value="MFS_1"/>
    <property type="match status" value="1"/>
</dbReference>
<feature type="transmembrane region" description="Helical" evidence="4">
    <location>
        <begin position="12"/>
        <end position="34"/>
    </location>
</feature>
<dbReference type="SUPFAM" id="SSF103473">
    <property type="entry name" value="MFS general substrate transporter"/>
    <property type="match status" value="1"/>
</dbReference>
<feature type="transmembrane region" description="Helical" evidence="4">
    <location>
        <begin position="370"/>
        <end position="390"/>
    </location>
</feature>
<gene>
    <name evidence="5" type="ORF">J2R62_13940</name>
</gene>
<evidence type="ECO:0000256" key="2">
    <source>
        <dbReference type="ARBA" id="ARBA00022989"/>
    </source>
</evidence>
<accession>A0A8I1W9B6</accession>
<name>A0A8I1W9B6_PLESH</name>
<dbReference type="RefSeq" id="WP_207542485.1">
    <property type="nucleotide sequence ID" value="NZ_JAFNAA010000017.1"/>
</dbReference>
<sequence>MQNYTAARHNIEAWYILMVILGAFNVAFNIMLIPQVIANNYTNGNVLIGIVMAAWTAGPLISPWISKLIRLTDGHQNNVAKLFLLNALLAFSIPHCSHIVSLFINLFLQGLIYASIYSILNLLIVKRFPEREWHARTSWLIAAFIIGEVIGFAIAGMMINPIRGISLGGVVLLATSIFCLQILPTYHTNDHVISPQKNGSAAQAKDLLLSPFGLMILGWALLCFSAQILFLPFPVLMNEVFLLPPMQSSMTVSIAGLIALGFYPFIGHLTGKFGADSVLLGASFVKLSVFIIFTYCAMNMSHSLIPIVMLMIAINRWTWPFMMTSAQIQASTLSKGRGHTLALALFMAFSGAGNMLAGFANSYITATLGIQYMPMFAAGSCLLGITFLLVGKFLSIELLTASLSPQGIINEKR</sequence>
<organism evidence="5 6">
    <name type="scientific">Plesiomonas shigelloides</name>
    <name type="common">Aeromonas shigelloides</name>
    <dbReference type="NCBI Taxonomy" id="703"/>
    <lineage>
        <taxon>Bacteria</taxon>
        <taxon>Pseudomonadati</taxon>
        <taxon>Pseudomonadota</taxon>
        <taxon>Gammaproteobacteria</taxon>
        <taxon>Enterobacterales</taxon>
        <taxon>Enterobacteriaceae</taxon>
        <taxon>Plesiomonas</taxon>
    </lineage>
</organism>
<dbReference type="GO" id="GO:0022857">
    <property type="term" value="F:transmembrane transporter activity"/>
    <property type="evidence" value="ECO:0007669"/>
    <property type="project" value="InterPro"/>
</dbReference>
<dbReference type="Proteomes" id="UP000664658">
    <property type="component" value="Unassembled WGS sequence"/>
</dbReference>
<feature type="transmembrane region" description="Helical" evidence="4">
    <location>
        <begin position="165"/>
        <end position="186"/>
    </location>
</feature>
<feature type="transmembrane region" description="Helical" evidence="4">
    <location>
        <begin position="46"/>
        <end position="66"/>
    </location>
</feature>
<feature type="transmembrane region" description="Helical" evidence="4">
    <location>
        <begin position="106"/>
        <end position="125"/>
    </location>
</feature>
<keyword evidence="2 4" id="KW-1133">Transmembrane helix</keyword>
<comment type="caution">
    <text evidence="5">The sequence shown here is derived from an EMBL/GenBank/DDBJ whole genome shotgun (WGS) entry which is preliminary data.</text>
</comment>
<evidence type="ECO:0000313" key="6">
    <source>
        <dbReference type="Proteomes" id="UP000664658"/>
    </source>
</evidence>
<reference evidence="5" key="1">
    <citation type="submission" date="2021-03" db="EMBL/GenBank/DDBJ databases">
        <title>Plesiomonas shigelloides zfcc0051, isolated from zebrafish feces.</title>
        <authorList>
            <person name="Vanderhoek Z."/>
            <person name="Gaulke C."/>
        </authorList>
    </citation>
    <scope>NUCLEOTIDE SEQUENCE</scope>
    <source>
        <strain evidence="5">Zfcc0051</strain>
    </source>
</reference>
<feature type="transmembrane region" description="Helical" evidence="4">
    <location>
        <begin position="278"/>
        <end position="295"/>
    </location>
</feature>
<dbReference type="InterPro" id="IPR036259">
    <property type="entry name" value="MFS_trans_sf"/>
</dbReference>
<feature type="transmembrane region" description="Helical" evidence="4">
    <location>
        <begin position="340"/>
        <end position="364"/>
    </location>
</feature>
<evidence type="ECO:0000256" key="1">
    <source>
        <dbReference type="ARBA" id="ARBA00022692"/>
    </source>
</evidence>
<evidence type="ECO:0000313" key="5">
    <source>
        <dbReference type="EMBL" id="MBO1109296.1"/>
    </source>
</evidence>
<feature type="transmembrane region" description="Helical" evidence="4">
    <location>
        <begin position="137"/>
        <end position="159"/>
    </location>
</feature>
<protein>
    <submittedName>
        <fullName evidence="5">MFS transporter</fullName>
    </submittedName>
</protein>
<proteinExistence type="predicted"/>
<feature type="transmembrane region" description="Helical" evidence="4">
    <location>
        <begin position="207"/>
        <end position="230"/>
    </location>
</feature>
<dbReference type="Gene3D" id="1.20.1250.20">
    <property type="entry name" value="MFS general substrate transporter like domains"/>
    <property type="match status" value="2"/>
</dbReference>
<keyword evidence="3 4" id="KW-0472">Membrane</keyword>
<dbReference type="EMBL" id="JAFNAA010000017">
    <property type="protein sequence ID" value="MBO1109296.1"/>
    <property type="molecule type" value="Genomic_DNA"/>
</dbReference>
<feature type="transmembrane region" description="Helical" evidence="4">
    <location>
        <begin position="301"/>
        <end position="319"/>
    </location>
</feature>
<dbReference type="AlphaFoldDB" id="A0A8I1W9B6"/>
<feature type="transmembrane region" description="Helical" evidence="4">
    <location>
        <begin position="78"/>
        <end position="100"/>
    </location>
</feature>
<evidence type="ECO:0000256" key="3">
    <source>
        <dbReference type="ARBA" id="ARBA00023136"/>
    </source>
</evidence>
<feature type="transmembrane region" description="Helical" evidence="4">
    <location>
        <begin position="250"/>
        <end position="266"/>
    </location>
</feature>
<dbReference type="InterPro" id="IPR011701">
    <property type="entry name" value="MFS"/>
</dbReference>
<keyword evidence="1 4" id="KW-0812">Transmembrane</keyword>
<evidence type="ECO:0000256" key="4">
    <source>
        <dbReference type="SAM" id="Phobius"/>
    </source>
</evidence>